<dbReference type="GO" id="GO:0019841">
    <property type="term" value="F:retinol binding"/>
    <property type="evidence" value="ECO:0007669"/>
    <property type="project" value="UniProtKB-KW"/>
</dbReference>
<evidence type="ECO:0000256" key="2">
    <source>
        <dbReference type="ARBA" id="ARBA00006889"/>
    </source>
</evidence>
<comment type="function">
    <text evidence="8">RBP delivers retinol from the liver stores to the peripheral tissues. In plasma, the RBP-retinol complex interacts with transthyretin, this prevents its loss by filtration through the kidney glomeruli.</text>
</comment>
<dbReference type="InterPro" id="IPR022272">
    <property type="entry name" value="Lipocalin_CS"/>
</dbReference>
<dbReference type="Proteomes" id="UP000261540">
    <property type="component" value="Unplaced"/>
</dbReference>
<organism evidence="14 15">
    <name type="scientific">Paramormyrops kingsleyae</name>
    <dbReference type="NCBI Taxonomy" id="1676925"/>
    <lineage>
        <taxon>Eukaryota</taxon>
        <taxon>Metazoa</taxon>
        <taxon>Chordata</taxon>
        <taxon>Craniata</taxon>
        <taxon>Vertebrata</taxon>
        <taxon>Euteleostomi</taxon>
        <taxon>Actinopterygii</taxon>
        <taxon>Neopterygii</taxon>
        <taxon>Teleostei</taxon>
        <taxon>Osteoglossocephala</taxon>
        <taxon>Osteoglossomorpha</taxon>
        <taxon>Osteoglossiformes</taxon>
        <taxon>Mormyridae</taxon>
        <taxon>Paramormyrops</taxon>
    </lineage>
</organism>
<feature type="disulfide bond" evidence="10">
    <location>
        <begin position="106"/>
        <end position="262"/>
    </location>
</feature>
<protein>
    <recommendedName>
        <fullName evidence="9">Plasma retinol-binding protein II</fullName>
    </recommendedName>
</protein>
<dbReference type="PROSITE" id="PS00213">
    <property type="entry name" value="LIPOCALIN"/>
    <property type="match status" value="1"/>
</dbReference>
<evidence type="ECO:0000313" key="14">
    <source>
        <dbReference type="Ensembl" id="ENSPKIP00000020574.1"/>
    </source>
</evidence>
<evidence type="ECO:0000256" key="4">
    <source>
        <dbReference type="ARBA" id="ARBA00022525"/>
    </source>
</evidence>
<evidence type="ECO:0000256" key="7">
    <source>
        <dbReference type="ARBA" id="ARBA00023157"/>
    </source>
</evidence>
<dbReference type="InterPro" id="IPR000566">
    <property type="entry name" value="Lipocln_cytosolic_FA-bd_dom"/>
</dbReference>
<dbReference type="PIRSF" id="PIRSF500204">
    <property type="entry name" value="RBP_purpurin"/>
    <property type="match status" value="1"/>
</dbReference>
<dbReference type="AlphaFoldDB" id="A0A3B3RPY8"/>
<keyword evidence="4" id="KW-0964">Secreted</keyword>
<dbReference type="GO" id="GO:0032526">
    <property type="term" value="P:response to retinoic acid"/>
    <property type="evidence" value="ECO:0007669"/>
    <property type="project" value="Ensembl"/>
</dbReference>
<dbReference type="PANTHER" id="PTHR11873:SF2">
    <property type="entry name" value="RETINOL-BINDING PROTEIN 4"/>
    <property type="match status" value="1"/>
</dbReference>
<dbReference type="InterPro" id="IPR012674">
    <property type="entry name" value="Calycin"/>
</dbReference>
<dbReference type="GO" id="GO:0005615">
    <property type="term" value="C:extracellular space"/>
    <property type="evidence" value="ECO:0007669"/>
    <property type="project" value="TreeGrafter"/>
</dbReference>
<dbReference type="GO" id="GO:0001889">
    <property type="term" value="P:liver development"/>
    <property type="evidence" value="ECO:0007669"/>
    <property type="project" value="Ensembl"/>
</dbReference>
<evidence type="ECO:0000256" key="1">
    <source>
        <dbReference type="ARBA" id="ARBA00004613"/>
    </source>
</evidence>
<feature type="domain" description="Lipocalin/cytosolic fatty-acid binding" evidence="13">
    <location>
        <begin position="123"/>
        <end position="245"/>
    </location>
</feature>
<evidence type="ECO:0000313" key="15">
    <source>
        <dbReference type="Proteomes" id="UP000261540"/>
    </source>
</evidence>
<dbReference type="STRING" id="1676925.ENSPKIP00000020574"/>
<dbReference type="Gene3D" id="2.40.128.20">
    <property type="match status" value="1"/>
</dbReference>
<dbReference type="InterPro" id="IPR022271">
    <property type="entry name" value="Lipocalin_ApoD"/>
</dbReference>
<evidence type="ECO:0000256" key="12">
    <source>
        <dbReference type="RuleBase" id="RU003695"/>
    </source>
</evidence>
<dbReference type="PANTHER" id="PTHR11873">
    <property type="entry name" value="RETINOL-BINDING PROTEIN 4"/>
    <property type="match status" value="1"/>
</dbReference>
<reference evidence="14" key="1">
    <citation type="submission" date="2025-08" db="UniProtKB">
        <authorList>
            <consortium name="Ensembl"/>
        </authorList>
    </citation>
    <scope>IDENTIFICATION</scope>
</reference>
<keyword evidence="15" id="KW-1185">Reference proteome</keyword>
<accession>A0A3B3RPY8</accession>
<comment type="similarity">
    <text evidence="2 12">Belongs to the calycin superfamily. Lipocalin family.</text>
</comment>
<proteinExistence type="inferred from homology"/>
<dbReference type="GO" id="GO:0060417">
    <property type="term" value="C:yolk"/>
    <property type="evidence" value="ECO:0007669"/>
    <property type="project" value="UniProtKB-ARBA"/>
</dbReference>
<dbReference type="GeneTree" id="ENSGT00510000047107"/>
<sequence>MGTRCLLGRRSRGLRNRGQPHQIGPTEVLHNCLFSKMGHATAPAELMKPCPTAMLYISQTPVVRCTALHWNSTKSILFRSLVFRRTNMLRILAALCILASCRTHACQVGEMQTMQDFDRHRFAGTWYAVAKKDPTGLFLLDNIVAEYNVEDDNKMTATAKGRVVIFNNWELCANMFGTFEDTADPARFKMKYWGAASHLQSGYDDHWIVDTDYDNYAIHYACREVDYDGTCLDSYSFIFSRHPTGLRPEDQQIVTQKKQHLCLLGKYRRVAHTGYCDT</sequence>
<keyword evidence="5" id="KW-0007">Acetylation</keyword>
<dbReference type="FunFam" id="2.40.128.20:FF:000004">
    <property type="entry name" value="Retinol-binding protein 4"/>
    <property type="match status" value="1"/>
</dbReference>
<reference evidence="14" key="2">
    <citation type="submission" date="2025-09" db="UniProtKB">
        <authorList>
            <consortium name="Ensembl"/>
        </authorList>
    </citation>
    <scope>IDENTIFICATION</scope>
</reference>
<evidence type="ECO:0000256" key="8">
    <source>
        <dbReference type="ARBA" id="ARBA00054865"/>
    </source>
</evidence>
<keyword evidence="3" id="KW-0813">Transport</keyword>
<evidence type="ECO:0000256" key="5">
    <source>
        <dbReference type="ARBA" id="ARBA00022990"/>
    </source>
</evidence>
<name>A0A3B3RPY8_9TELE</name>
<evidence type="ECO:0000256" key="9">
    <source>
        <dbReference type="ARBA" id="ARBA00082024"/>
    </source>
</evidence>
<dbReference type="SUPFAM" id="SSF50814">
    <property type="entry name" value="Lipocalins"/>
    <property type="match status" value="1"/>
</dbReference>
<evidence type="ECO:0000256" key="10">
    <source>
        <dbReference type="PIRSR" id="PIRSR036893-50"/>
    </source>
</evidence>
<feature type="disulfide bond" evidence="10">
    <location>
        <begin position="172"/>
        <end position="276"/>
    </location>
</feature>
<dbReference type="PRINTS" id="PR01174">
    <property type="entry name" value="RETINOLBNDNG"/>
</dbReference>
<evidence type="ECO:0000256" key="11">
    <source>
        <dbReference type="PIRSR" id="PIRSR036893-51"/>
    </source>
</evidence>
<dbReference type="GO" id="GO:0034632">
    <property type="term" value="F:retinol transmembrane transporter activity"/>
    <property type="evidence" value="ECO:0007669"/>
    <property type="project" value="InterPro"/>
</dbReference>
<dbReference type="PIRSF" id="PIRSF036893">
    <property type="entry name" value="Lipocalin_ApoD"/>
    <property type="match status" value="1"/>
</dbReference>
<feature type="disulfide bond" evidence="10">
    <location>
        <begin position="222"/>
        <end position="231"/>
    </location>
</feature>
<feature type="binding site" evidence="11">
    <location>
        <position position="200"/>
    </location>
    <ligand>
        <name>substrate</name>
    </ligand>
</feature>
<keyword evidence="7 10" id="KW-1015">Disulfide bond</keyword>
<comment type="subcellular location">
    <subcellularLocation>
        <location evidence="1">Secreted</location>
    </subcellularLocation>
</comment>
<dbReference type="InterPro" id="IPR002449">
    <property type="entry name" value="Retinol-bd/Purpurin"/>
</dbReference>
<evidence type="ECO:0000259" key="13">
    <source>
        <dbReference type="Pfam" id="PF00061"/>
    </source>
</evidence>
<keyword evidence="6" id="KW-0683">Retinol-binding</keyword>
<evidence type="ECO:0000256" key="3">
    <source>
        <dbReference type="ARBA" id="ARBA00022448"/>
    </source>
</evidence>
<dbReference type="Ensembl" id="ENSPKIT00000001192.1">
    <property type="protein sequence ID" value="ENSPKIP00000020574.1"/>
    <property type="gene ID" value="ENSPKIG00000005298.1"/>
</dbReference>
<dbReference type="Pfam" id="PF00061">
    <property type="entry name" value="Lipocalin"/>
    <property type="match status" value="1"/>
</dbReference>
<evidence type="ECO:0000256" key="6">
    <source>
        <dbReference type="ARBA" id="ARBA00023072"/>
    </source>
</evidence>